<gene>
    <name evidence="2" type="ORF">EV700_0553</name>
</gene>
<dbReference type="InterPro" id="IPR029787">
    <property type="entry name" value="Nucleotide_cyclase"/>
</dbReference>
<reference evidence="2 3" key="1">
    <citation type="submission" date="2019-02" db="EMBL/GenBank/DDBJ databases">
        <title>Genomic Encyclopedia of Type Strains, Phase IV (KMG-IV): sequencing the most valuable type-strain genomes for metagenomic binning, comparative biology and taxonomic classification.</title>
        <authorList>
            <person name="Goeker M."/>
        </authorList>
    </citation>
    <scope>NUCLEOTIDE SEQUENCE [LARGE SCALE GENOMIC DNA]</scope>
    <source>
        <strain evidence="2 3">DSM 105135</strain>
    </source>
</reference>
<evidence type="ECO:0000313" key="3">
    <source>
        <dbReference type="Proteomes" id="UP000292423"/>
    </source>
</evidence>
<organism evidence="2 3">
    <name type="scientific">Fluviicoccus keumensis</name>
    <dbReference type="NCBI Taxonomy" id="1435465"/>
    <lineage>
        <taxon>Bacteria</taxon>
        <taxon>Pseudomonadati</taxon>
        <taxon>Pseudomonadota</taxon>
        <taxon>Gammaproteobacteria</taxon>
        <taxon>Moraxellales</taxon>
        <taxon>Moraxellaceae</taxon>
        <taxon>Fluviicoccus</taxon>
    </lineage>
</organism>
<sequence length="282" mass="30796">MVGTYIVLQLMLGLFTTSTTLRLLRITPDFLLAIMLAHLNNQIPQHGLISNLALTLIPLMELPGRRGLAICGFMLAAQSIAMGFSTSAPILASMLALLPLLVAITTLQQHYSLLSASIPSSDLIPGLNNLSTLMQAARFFIPYQQRHLAPFSLVTLKLVMPEHLSKRSNRALHRLAEHQLGSLFETRLRRCDVTARIANNSYAILLTDCGLDGAKSAITCIQDLLEEWAVQNAIRVSSVAALSLLPDSPTALEHLLKKQESALATTPASLPTARHIYVTFDQ</sequence>
<dbReference type="InterPro" id="IPR000160">
    <property type="entry name" value="GGDEF_dom"/>
</dbReference>
<keyword evidence="3" id="KW-1185">Reference proteome</keyword>
<proteinExistence type="predicted"/>
<evidence type="ECO:0000259" key="1">
    <source>
        <dbReference type="PROSITE" id="PS50887"/>
    </source>
</evidence>
<dbReference type="InterPro" id="IPR043128">
    <property type="entry name" value="Rev_trsase/Diguanyl_cyclase"/>
</dbReference>
<name>A0A4Q7ZCI6_9GAMM</name>
<accession>A0A4Q7ZCI6</accession>
<evidence type="ECO:0000313" key="2">
    <source>
        <dbReference type="EMBL" id="RZU47589.1"/>
    </source>
</evidence>
<comment type="caution">
    <text evidence="2">The sequence shown here is derived from an EMBL/GenBank/DDBJ whole genome shotgun (WGS) entry which is preliminary data.</text>
</comment>
<dbReference type="Gene3D" id="3.30.70.270">
    <property type="match status" value="1"/>
</dbReference>
<dbReference type="EMBL" id="SHKX01000010">
    <property type="protein sequence ID" value="RZU47589.1"/>
    <property type="molecule type" value="Genomic_DNA"/>
</dbReference>
<dbReference type="AlphaFoldDB" id="A0A4Q7ZCI6"/>
<feature type="domain" description="GGDEF" evidence="1">
    <location>
        <begin position="149"/>
        <end position="282"/>
    </location>
</feature>
<dbReference type="SUPFAM" id="SSF55073">
    <property type="entry name" value="Nucleotide cyclase"/>
    <property type="match status" value="1"/>
</dbReference>
<dbReference type="Proteomes" id="UP000292423">
    <property type="component" value="Unassembled WGS sequence"/>
</dbReference>
<protein>
    <submittedName>
        <fullName evidence="2">GGDEF domain-containing protein</fullName>
    </submittedName>
</protein>
<dbReference type="PROSITE" id="PS50887">
    <property type="entry name" value="GGDEF"/>
    <property type="match status" value="1"/>
</dbReference>